<keyword evidence="1" id="KW-0805">Transcription regulation</keyword>
<name>A0A9Q9MH04_9ACTN</name>
<evidence type="ECO:0000256" key="1">
    <source>
        <dbReference type="ARBA" id="ARBA00023015"/>
    </source>
</evidence>
<keyword evidence="3" id="KW-0804">Transcription</keyword>
<dbReference type="PANTHER" id="PTHR30055:SF234">
    <property type="entry name" value="HTH-TYPE TRANSCRIPTIONAL REGULATOR BETI"/>
    <property type="match status" value="1"/>
</dbReference>
<proteinExistence type="predicted"/>
<evidence type="ECO:0000256" key="3">
    <source>
        <dbReference type="ARBA" id="ARBA00023163"/>
    </source>
</evidence>
<evidence type="ECO:0000256" key="2">
    <source>
        <dbReference type="ARBA" id="ARBA00023125"/>
    </source>
</evidence>
<dbReference type="InterPro" id="IPR050109">
    <property type="entry name" value="HTH-type_TetR-like_transc_reg"/>
</dbReference>
<dbReference type="Pfam" id="PF00440">
    <property type="entry name" value="TetR_N"/>
    <property type="match status" value="1"/>
</dbReference>
<reference evidence="6" key="1">
    <citation type="submission" date="2021-04" db="EMBL/GenBank/DDBJ databases">
        <title>Dactylosporangium aurantiacum NRRL B-8018 full assembly.</title>
        <authorList>
            <person name="Hartkoorn R.C."/>
            <person name="Beaudoing E."/>
            <person name="Hot D."/>
        </authorList>
    </citation>
    <scope>NUCLEOTIDE SEQUENCE</scope>
    <source>
        <strain evidence="6">NRRL B-8018</strain>
    </source>
</reference>
<evidence type="ECO:0000259" key="5">
    <source>
        <dbReference type="PROSITE" id="PS50977"/>
    </source>
</evidence>
<evidence type="ECO:0000313" key="7">
    <source>
        <dbReference type="Proteomes" id="UP001058003"/>
    </source>
</evidence>
<dbReference type="Gene3D" id="1.10.357.10">
    <property type="entry name" value="Tetracycline Repressor, domain 2"/>
    <property type="match status" value="1"/>
</dbReference>
<dbReference type="InterPro" id="IPR009057">
    <property type="entry name" value="Homeodomain-like_sf"/>
</dbReference>
<dbReference type="PROSITE" id="PS50977">
    <property type="entry name" value="HTH_TETR_2"/>
    <property type="match status" value="1"/>
</dbReference>
<evidence type="ECO:0000313" key="6">
    <source>
        <dbReference type="EMBL" id="UWZ58883.1"/>
    </source>
</evidence>
<protein>
    <submittedName>
        <fullName evidence="6">TetR/AcrR family transcriptional regulator</fullName>
    </submittedName>
</protein>
<dbReference type="Pfam" id="PF17937">
    <property type="entry name" value="TetR_C_28"/>
    <property type="match status" value="1"/>
</dbReference>
<evidence type="ECO:0000256" key="4">
    <source>
        <dbReference type="PROSITE-ProRule" id="PRU00335"/>
    </source>
</evidence>
<organism evidence="6 7">
    <name type="scientific">Dactylosporangium aurantiacum</name>
    <dbReference type="NCBI Taxonomy" id="35754"/>
    <lineage>
        <taxon>Bacteria</taxon>
        <taxon>Bacillati</taxon>
        <taxon>Actinomycetota</taxon>
        <taxon>Actinomycetes</taxon>
        <taxon>Micromonosporales</taxon>
        <taxon>Micromonosporaceae</taxon>
        <taxon>Dactylosporangium</taxon>
    </lineage>
</organism>
<accession>A0A9Q9MH04</accession>
<keyword evidence="7" id="KW-1185">Reference proteome</keyword>
<dbReference type="PANTHER" id="PTHR30055">
    <property type="entry name" value="HTH-TYPE TRANSCRIPTIONAL REGULATOR RUTR"/>
    <property type="match status" value="1"/>
</dbReference>
<dbReference type="KEGG" id="daur:Daura_23585"/>
<dbReference type="Proteomes" id="UP001058003">
    <property type="component" value="Chromosome"/>
</dbReference>
<sequence length="192" mass="20956">MATATHRDAVRTRKALLDGAARAITRHGAAVSLDAVAREAGVSKGGLLHHFRSKDALLAGMVEEWMARFDAAVQRHLDPGDLRPGRLCRAHIRATFDDDVDLDDEVWRDPAVITALLGVPEVLRQAREFDLRSRRQLSADGLHPQRVELIVGALDGLVMRQLFGNPPDAAERAALATLLLALTERSDPLVAI</sequence>
<dbReference type="GO" id="GO:0000976">
    <property type="term" value="F:transcription cis-regulatory region binding"/>
    <property type="evidence" value="ECO:0007669"/>
    <property type="project" value="TreeGrafter"/>
</dbReference>
<gene>
    <name evidence="6" type="ORF">Daura_23585</name>
</gene>
<dbReference type="InterPro" id="IPR001647">
    <property type="entry name" value="HTH_TetR"/>
</dbReference>
<dbReference type="RefSeq" id="WP_033361562.1">
    <property type="nucleotide sequence ID" value="NZ_CP073767.1"/>
</dbReference>
<keyword evidence="2 4" id="KW-0238">DNA-binding</keyword>
<dbReference type="GO" id="GO:0003700">
    <property type="term" value="F:DNA-binding transcription factor activity"/>
    <property type="evidence" value="ECO:0007669"/>
    <property type="project" value="TreeGrafter"/>
</dbReference>
<dbReference type="SUPFAM" id="SSF46689">
    <property type="entry name" value="Homeodomain-like"/>
    <property type="match status" value="1"/>
</dbReference>
<dbReference type="PRINTS" id="PR00455">
    <property type="entry name" value="HTHTETR"/>
</dbReference>
<dbReference type="AlphaFoldDB" id="A0A9Q9MH04"/>
<feature type="domain" description="HTH tetR-type" evidence="5">
    <location>
        <begin position="10"/>
        <end position="69"/>
    </location>
</feature>
<dbReference type="InterPro" id="IPR041479">
    <property type="entry name" value="TetR_CgmR_C"/>
</dbReference>
<feature type="DNA-binding region" description="H-T-H motif" evidence="4">
    <location>
        <begin position="32"/>
        <end position="51"/>
    </location>
</feature>
<dbReference type="EMBL" id="CP073767">
    <property type="protein sequence ID" value="UWZ58883.1"/>
    <property type="molecule type" value="Genomic_DNA"/>
</dbReference>